<protein>
    <submittedName>
        <fullName evidence="1">Uncharacterized protein</fullName>
    </submittedName>
</protein>
<organism evidence="1 2">
    <name type="scientific">Fibrella aestuarina BUZ 2</name>
    <dbReference type="NCBI Taxonomy" id="1166018"/>
    <lineage>
        <taxon>Bacteria</taxon>
        <taxon>Pseudomonadati</taxon>
        <taxon>Bacteroidota</taxon>
        <taxon>Cytophagia</taxon>
        <taxon>Cytophagales</taxon>
        <taxon>Spirosomataceae</taxon>
        <taxon>Fibrella</taxon>
    </lineage>
</organism>
<dbReference type="Proteomes" id="UP000011058">
    <property type="component" value="Chromosome"/>
</dbReference>
<sequence>MSAPPDALVSLSMALNAKAWIQHHLNQLPPLPHQYVGQEAILFQCPFSKSPLVSIRPRQGGGWIGVLDNGLLADLNDNAYAIAQALNSGQFKPQAP</sequence>
<dbReference type="KEGG" id="fae:FAES_3275"/>
<gene>
    <name evidence="1" type="ORF">FAES_3275</name>
</gene>
<name>I0KAY1_9BACT</name>
<dbReference type="STRING" id="1166018.FAES_3275"/>
<accession>I0KAY1</accession>
<evidence type="ECO:0000313" key="1">
    <source>
        <dbReference type="EMBL" id="CCH01284.1"/>
    </source>
</evidence>
<evidence type="ECO:0000313" key="2">
    <source>
        <dbReference type="Proteomes" id="UP000011058"/>
    </source>
</evidence>
<reference evidence="1 2" key="1">
    <citation type="journal article" date="2012" name="J. Bacteriol.">
        <title>Genome Sequence of Fibrella aestuarina BUZ 2T, a Filamentous Marine Bacterium.</title>
        <authorList>
            <person name="Filippini M."/>
            <person name="Qi W."/>
            <person name="Blom J."/>
            <person name="Goesmann A."/>
            <person name="Smits T.H."/>
            <person name="Bagheri H.C."/>
        </authorList>
    </citation>
    <scope>NUCLEOTIDE SEQUENCE [LARGE SCALE GENOMIC DNA]</scope>
    <source>
        <strain evidence="2">BUZ 2T</strain>
    </source>
</reference>
<proteinExistence type="predicted"/>
<dbReference type="EMBL" id="HE796683">
    <property type="protein sequence ID" value="CCH01284.1"/>
    <property type="molecule type" value="Genomic_DNA"/>
</dbReference>
<dbReference type="RefSeq" id="WP_015332383.1">
    <property type="nucleotide sequence ID" value="NC_020054.1"/>
</dbReference>
<dbReference type="HOGENOM" id="CLU_2355568_0_0_10"/>
<dbReference type="AlphaFoldDB" id="I0KAY1"/>
<keyword evidence="2" id="KW-1185">Reference proteome</keyword>